<keyword evidence="4" id="KW-0326">Glycosidase</keyword>
<dbReference type="GO" id="GO:0016787">
    <property type="term" value="F:hydrolase activity"/>
    <property type="evidence" value="ECO:0007669"/>
    <property type="project" value="UniProtKB-KW"/>
</dbReference>
<dbReference type="Gene3D" id="2.60.40.10">
    <property type="entry name" value="Immunoglobulins"/>
    <property type="match status" value="1"/>
</dbReference>
<dbReference type="InterPro" id="IPR002772">
    <property type="entry name" value="Glyco_hydro_3_C"/>
</dbReference>
<dbReference type="PANTHER" id="PTHR42715">
    <property type="entry name" value="BETA-GLUCOSIDASE"/>
    <property type="match status" value="1"/>
</dbReference>
<dbReference type="InterPro" id="IPR026891">
    <property type="entry name" value="Fn3-like"/>
</dbReference>
<dbReference type="Pfam" id="PF14310">
    <property type="entry name" value="Fn3-like"/>
    <property type="match status" value="1"/>
</dbReference>
<dbReference type="SUPFAM" id="SSF52279">
    <property type="entry name" value="Beta-D-glucan exohydrolase, C-terminal domain"/>
    <property type="match status" value="1"/>
</dbReference>
<dbReference type="InterPro" id="IPR019800">
    <property type="entry name" value="Glyco_hydro_3_AS"/>
</dbReference>
<keyword evidence="3" id="KW-0119">Carbohydrate metabolism</keyword>
<dbReference type="Pfam" id="PF01915">
    <property type="entry name" value="Glyco_hydro_3_C"/>
    <property type="match status" value="1"/>
</dbReference>
<dbReference type="PRINTS" id="PR00133">
    <property type="entry name" value="GLHYDRLASE3"/>
</dbReference>
<evidence type="ECO:0000313" key="7">
    <source>
        <dbReference type="Proteomes" id="UP000273001"/>
    </source>
</evidence>
<accession>A0ABM6Z4A1</accession>
<keyword evidence="2 4" id="KW-0378">Hydrolase</keyword>
<proteinExistence type="inferred from homology"/>
<dbReference type="InterPro" id="IPR036881">
    <property type="entry name" value="Glyco_hydro_3_C_sf"/>
</dbReference>
<dbReference type="Gene3D" id="3.20.20.300">
    <property type="entry name" value="Glycoside hydrolase, family 3, N-terminal domain"/>
    <property type="match status" value="1"/>
</dbReference>
<name>A0ABM6Z4A1_9ACTO</name>
<dbReference type="EMBL" id="CP032514">
    <property type="protein sequence ID" value="AYD89962.1"/>
    <property type="molecule type" value="Genomic_DNA"/>
</dbReference>
<dbReference type="SMART" id="SM01217">
    <property type="entry name" value="Fn3_like"/>
    <property type="match status" value="1"/>
</dbReference>
<comment type="similarity">
    <text evidence="1 4">Belongs to the glycosyl hydrolase 3 family.</text>
</comment>
<dbReference type="SUPFAM" id="SSF51445">
    <property type="entry name" value="(Trans)glycosidases"/>
    <property type="match status" value="1"/>
</dbReference>
<dbReference type="InterPro" id="IPR001764">
    <property type="entry name" value="Glyco_hydro_3_N"/>
</dbReference>
<evidence type="ECO:0000313" key="6">
    <source>
        <dbReference type="EMBL" id="AYD89962.1"/>
    </source>
</evidence>
<reference evidence="6 7" key="1">
    <citation type="submission" date="2018-09" db="EMBL/GenBank/DDBJ databases">
        <authorList>
            <person name="Li J."/>
        </authorList>
    </citation>
    <scope>NUCLEOTIDE SEQUENCE [LARGE SCALE GENOMIC DNA]</scope>
    <source>
        <strain evidence="6 7">2129</strain>
    </source>
</reference>
<dbReference type="Proteomes" id="UP000273001">
    <property type="component" value="Chromosome"/>
</dbReference>
<dbReference type="InterPro" id="IPR036962">
    <property type="entry name" value="Glyco_hydro_3_N_sf"/>
</dbReference>
<dbReference type="InterPro" id="IPR013783">
    <property type="entry name" value="Ig-like_fold"/>
</dbReference>
<dbReference type="PROSITE" id="PS00775">
    <property type="entry name" value="GLYCOSYL_HYDROL_F3"/>
    <property type="match status" value="1"/>
</dbReference>
<dbReference type="RefSeq" id="WP_120204642.1">
    <property type="nucleotide sequence ID" value="NZ_CP032514.1"/>
</dbReference>
<evidence type="ECO:0000256" key="2">
    <source>
        <dbReference type="ARBA" id="ARBA00022801"/>
    </source>
</evidence>
<dbReference type="InterPro" id="IPR050288">
    <property type="entry name" value="Cellulose_deg_GH3"/>
</dbReference>
<protein>
    <submittedName>
        <fullName evidence="6">Glycosyl hydrolase</fullName>
    </submittedName>
</protein>
<evidence type="ECO:0000256" key="1">
    <source>
        <dbReference type="ARBA" id="ARBA00005336"/>
    </source>
</evidence>
<sequence length="800" mass="86551">MTPDPRDLTLLEAAALLSGASEWDSRALPSRGVRSFVLSDGPHGVRRQLGSGDHLGIAASEPATCFPTAATVANSWDPDLAEEMGAALGQEARALGVDVLLGPGLNIKRSPLCGRNFEYYSEDPLLSGRMAAGLVRGIQSQGVAATPKHFAVNSQELRRMASDSVVDERTMRELYLTAFEIVVREAAPRALMSAYNKVNGVYANESHHLLTEILRQEWGFDGMVVSDWGGSNSAPAAAAAGSSLEMPAPGLHSAREVVAAVESGQLSREQVDARAAEVLAVAQTAPSHGDRPVLEDRAHHDLARRVAEESIVLLRNEDAMLPLKPGTRVALIGDMARTPRYQGAGSSQISPTRLETLLEAVGETELELVGYAQGYHRDGRLDPDLCREAVSLAASAEVAVVCLGLDELCESEGLDRSHMRLPEAQTRMLAEVARANPRTVVVVSAGSAVETQWEVHARAVVHTYLSGQAGASATLRVLTGAVNPSGRLAETYPVRYEDHPVAAWFPATGEHAVYREGPYVGYRYFTTTGTPVAHPFGFGLSYSTCDYSDLEVDEQGARFTLTNTSQVDGAEVAQLYVRPPGGLWGPSIQLKGFAKVRLRAGQSRRVYVPFDRYTFRHYDVGEQAWCVEAGTWTVRVGRNVEDLPLQAQVEVEGTHPQPATQELGAYLTGEVTQATDAQLRALLGRPLPVARAGGELGVNDPLSSMAQARSLLARSVVRVLNRRRARVEAAGRPDLNILFLLNMPLRAMAKMTSGRVDQAMVEGVVDIVNGHLLRGVRRTTMGYLRNWRADRATRRELSGR</sequence>
<feature type="domain" description="Fibronectin type III-like" evidence="5">
    <location>
        <begin position="571"/>
        <end position="640"/>
    </location>
</feature>
<evidence type="ECO:0000256" key="4">
    <source>
        <dbReference type="RuleBase" id="RU361161"/>
    </source>
</evidence>
<evidence type="ECO:0000259" key="5">
    <source>
        <dbReference type="SMART" id="SM01217"/>
    </source>
</evidence>
<organism evidence="6 7">
    <name type="scientific">Actinomyces lilanjuaniae</name>
    <dbReference type="NCBI Taxonomy" id="2321394"/>
    <lineage>
        <taxon>Bacteria</taxon>
        <taxon>Bacillati</taxon>
        <taxon>Actinomycetota</taxon>
        <taxon>Actinomycetes</taxon>
        <taxon>Actinomycetales</taxon>
        <taxon>Actinomycetaceae</taxon>
        <taxon>Actinomyces</taxon>
    </lineage>
</organism>
<evidence type="ECO:0000256" key="3">
    <source>
        <dbReference type="ARBA" id="ARBA00023277"/>
    </source>
</evidence>
<dbReference type="InterPro" id="IPR017853">
    <property type="entry name" value="GH"/>
</dbReference>
<gene>
    <name evidence="6" type="ORF">D5R93_07880</name>
</gene>
<dbReference type="Gene3D" id="3.40.50.1700">
    <property type="entry name" value="Glycoside hydrolase family 3 C-terminal domain"/>
    <property type="match status" value="1"/>
</dbReference>
<dbReference type="PANTHER" id="PTHR42715:SF10">
    <property type="entry name" value="BETA-GLUCOSIDASE"/>
    <property type="match status" value="1"/>
</dbReference>
<dbReference type="Pfam" id="PF00933">
    <property type="entry name" value="Glyco_hydro_3"/>
    <property type="match status" value="1"/>
</dbReference>
<keyword evidence="7" id="KW-1185">Reference proteome</keyword>